<feature type="domain" description="EGF-like" evidence="2">
    <location>
        <begin position="38"/>
        <end position="74"/>
    </location>
</feature>
<keyword evidence="1" id="KW-1015">Disulfide bond</keyword>
<evidence type="ECO:0000313" key="3">
    <source>
        <dbReference type="EnsemblMetazoa" id="ACUA016184-PA"/>
    </source>
</evidence>
<evidence type="ECO:0000313" key="4">
    <source>
        <dbReference type="Proteomes" id="UP000075883"/>
    </source>
</evidence>
<evidence type="ECO:0000256" key="1">
    <source>
        <dbReference type="PROSITE-ProRule" id="PRU00076"/>
    </source>
</evidence>
<dbReference type="SUPFAM" id="SSF90148">
    <property type="entry name" value="DPY module"/>
    <property type="match status" value="9"/>
</dbReference>
<dbReference type="STRING" id="139723.A0A182MEB7"/>
<dbReference type="PROSITE" id="PS50026">
    <property type="entry name" value="EGF_3"/>
    <property type="match status" value="16"/>
</dbReference>
<dbReference type="PROSITE" id="PS01186">
    <property type="entry name" value="EGF_2"/>
    <property type="match status" value="10"/>
</dbReference>
<feature type="domain" description="EGF-like" evidence="2">
    <location>
        <begin position="774"/>
        <end position="812"/>
    </location>
</feature>
<feature type="domain" description="EGF-like" evidence="2">
    <location>
        <begin position="1273"/>
        <end position="1310"/>
    </location>
</feature>
<dbReference type="Gene3D" id="2.10.25.10">
    <property type="entry name" value="Laminin"/>
    <property type="match status" value="3"/>
</dbReference>
<organism evidence="3 4">
    <name type="scientific">Anopheles culicifacies</name>
    <dbReference type="NCBI Taxonomy" id="139723"/>
    <lineage>
        <taxon>Eukaryota</taxon>
        <taxon>Metazoa</taxon>
        <taxon>Ecdysozoa</taxon>
        <taxon>Arthropoda</taxon>
        <taxon>Hexapoda</taxon>
        <taxon>Insecta</taxon>
        <taxon>Pterygota</taxon>
        <taxon>Neoptera</taxon>
        <taxon>Endopterygota</taxon>
        <taxon>Diptera</taxon>
        <taxon>Nematocera</taxon>
        <taxon>Culicoidea</taxon>
        <taxon>Culicidae</taxon>
        <taxon>Anophelinae</taxon>
        <taxon>Anopheles</taxon>
        <taxon>culicifacies species complex</taxon>
    </lineage>
</organism>
<feature type="domain" description="EGF-like" evidence="2">
    <location>
        <begin position="1320"/>
        <end position="1358"/>
    </location>
</feature>
<feature type="disulfide bond" evidence="1">
    <location>
        <begin position="1100"/>
        <end position="1110"/>
    </location>
</feature>
<dbReference type="EnsemblMetazoa" id="ACUA016184-RA">
    <property type="protein sequence ID" value="ACUA016184-PA"/>
    <property type="gene ID" value="ACUA016184"/>
</dbReference>
<feature type="disulfide bond" evidence="1">
    <location>
        <begin position="1276"/>
        <end position="1286"/>
    </location>
</feature>
<feature type="disulfide bond" evidence="1">
    <location>
        <begin position="1382"/>
        <end position="1392"/>
    </location>
</feature>
<dbReference type="SUPFAM" id="SSF57184">
    <property type="entry name" value="Growth factor receptor domain"/>
    <property type="match status" value="1"/>
</dbReference>
<dbReference type="SMART" id="SM00181">
    <property type="entry name" value="EGF"/>
    <property type="match status" value="26"/>
</dbReference>
<dbReference type="InterPro" id="IPR048407">
    <property type="entry name" value="Dumpy_DPY"/>
</dbReference>
<keyword evidence="1" id="KW-0245">EGF-like domain</keyword>
<feature type="domain" description="EGF-like" evidence="2">
    <location>
        <begin position="1097"/>
        <end position="1134"/>
    </location>
</feature>
<feature type="domain" description="EGF-like" evidence="2">
    <location>
        <begin position="938"/>
        <end position="975"/>
    </location>
</feature>
<dbReference type="PANTHER" id="PTHR22963">
    <property type="entry name" value="ENDOGLIN-RELATED"/>
    <property type="match status" value="1"/>
</dbReference>
<dbReference type="VEuPathDB" id="VectorBase:ACUA016184"/>
<dbReference type="Pfam" id="PF21164">
    <property type="entry name" value="Dumpy_DPY"/>
    <property type="match status" value="10"/>
</dbReference>
<accession>A0A182MEB7</accession>
<sequence>MESIVVVNQVTLAMLTLNVRSLKGAYPIDSVTIMKLPEGDDCTPNPCGPNSGCRKLNGKATCFCLPEFEGNPPQTPCTLPQNPCVPSPCGPNTQCTILSNGYAKCTCVPGYIESPNTIRGCVEPSSPCDPNPCGFGAICDATRNPVCYCPDSMIGNPYRSCFEPVMTPELCQPGPCGANADCYVAEGREQCYCKPNFIGDPYAGCVEQPRTVCEPNPCAPGAECVLLVDGSPGCRCPPGLSGDPTTTGCHAFECLSDDQCAADKACIGLRCSDPCPGSCGTGAHCRVEKHHPVCFCDADCPISKACVNSRCVDPCVDACGVNAQCKVVNHLPICYCPPTHTGDALVACTERTYLPPDNTPCDPNPCGPNSKCRSTPDGYAICSCLSGYRGVPPACQAECMINAECPQNKACINLKCADPCPGTCGVGARCEVLNHNPICSCGANQQGDPFVICESRQNEPPKEQRNPCDPSPCGPNSLCQVRGRRPVCSCQPNFIGSPPACRPECVLSSECPQDKACINEKCQNPCANACGANADCHIVAHSAFCSCRAGFEGDAFIGCSAVPKDTPRDVCYPNPCAENAVCSEHNGAAKCTCITPYLGDPYNTGCRPECVLNSDCPSHMACVNQHCRDPCPGVCGTNAECTVANHIPVCECSRGYVGDPFRGCRRDIPPPVAPKDPCASCPSNSVCRVVGGRPTCSCAEGYRGTPPACRPECSSNEECPHDRSCINLKCKDPCPGLCGINAQCQVINHKPFCSCQRDMIGNPFEQCYPKPAEPVHPCQPSPCGAYSECREIDNRAVCTCAAGMLGAPPNCRPECETDQDCPSNRACFNQKCRDPCVGSCGYNANCVARNHRPECFCVDGFEGDPYSGCNPVDLPARRPIDPCSPSPCGPYSICRVLDGHPVCSCQISCSGVPPNCRPECLINAECPRDRTCLNQRCIDPCPGTCGMNARCRVVNHNPICSCNAGFTGDPFVQCSPEPIVQEETPMPCNPSPCGANAICKERNGAGSCTCAPEYFGDPYVGCRPECVMNITPVRDEPQNPCNPSPCGSNAVCKERNGAGSCTCLPDYFGDPYSGCRPECVTNSDCPRVRACVNNKCADPCPGVCGIDAECYVVNHSPSCACRPGYTGDPFTQCRPPEQPKQNEPINPCSPSPCGPNSICRESNGHAVCTCQASFIGTPPNCRPECIVSSECTLDKACIGQKCNDPCPVRDEEPVNPCNPSPCGANAICKERNGAGSCTCMPEYFGDPYTGCRPECVQNTDCEKSKACMNNKCRDPCPGVCGLNAECVVQNHSPVCYCLEGYTGDPASTCTLAEIVTERPKLPGCQPSPCGPNSQCREINGHPVCSCLAGYIGTPPMCRPECVVSSECSQDRACVNKKCVDPCPGTCGTDARCQVVNHNPICSCPPGFTGDPFIQCAKKEEQKDITPLPLND</sequence>
<feature type="domain" description="EGF-like" evidence="2">
    <location>
        <begin position="1213"/>
        <end position="1252"/>
    </location>
</feature>
<feature type="domain" description="EGF-like" evidence="2">
    <location>
        <begin position="1379"/>
        <end position="1416"/>
    </location>
</feature>
<feature type="domain" description="EGF-like" evidence="2">
    <location>
        <begin position="464"/>
        <end position="502"/>
    </location>
</feature>
<evidence type="ECO:0000259" key="2">
    <source>
        <dbReference type="PROSITE" id="PS50026"/>
    </source>
</evidence>
<reference evidence="3" key="2">
    <citation type="submission" date="2020-05" db="UniProtKB">
        <authorList>
            <consortium name="EnsemblMetazoa"/>
        </authorList>
    </citation>
    <scope>IDENTIFICATION</scope>
    <source>
        <strain evidence="3">A-37</strain>
    </source>
</reference>
<dbReference type="EMBL" id="AXCM01006891">
    <property type="status" value="NOT_ANNOTATED_CDS"/>
    <property type="molecule type" value="Genomic_DNA"/>
</dbReference>
<feature type="domain" description="EGF-like" evidence="2">
    <location>
        <begin position="984"/>
        <end position="1023"/>
    </location>
</feature>
<keyword evidence="4" id="KW-1185">Reference proteome</keyword>
<dbReference type="Proteomes" id="UP000075883">
    <property type="component" value="Unassembled WGS sequence"/>
</dbReference>
<feature type="domain" description="EGF-like" evidence="2">
    <location>
        <begin position="209"/>
        <end position="250"/>
    </location>
</feature>
<dbReference type="PANTHER" id="PTHR22963:SF39">
    <property type="entry name" value="DUMPY"/>
    <property type="match status" value="1"/>
</dbReference>
<feature type="domain" description="EGF-like" evidence="2">
    <location>
        <begin position="357"/>
        <end position="396"/>
    </location>
</feature>
<feature type="domain" description="EGF-like" evidence="2">
    <location>
        <begin position="1037"/>
        <end position="1076"/>
    </location>
</feature>
<feature type="domain" description="EGF-like" evidence="2">
    <location>
        <begin position="80"/>
        <end position="122"/>
    </location>
</feature>
<comment type="caution">
    <text evidence="1">Lacks conserved residue(s) required for the propagation of feature annotation.</text>
</comment>
<dbReference type="InterPro" id="IPR009030">
    <property type="entry name" value="Growth_fac_rcpt_cys_sf"/>
</dbReference>
<proteinExistence type="predicted"/>
<dbReference type="InterPro" id="IPR000742">
    <property type="entry name" value="EGF"/>
</dbReference>
<reference evidence="4" key="1">
    <citation type="submission" date="2013-09" db="EMBL/GenBank/DDBJ databases">
        <title>The Genome Sequence of Anopheles culicifacies species A.</title>
        <authorList>
            <consortium name="The Broad Institute Genomics Platform"/>
            <person name="Neafsey D.E."/>
            <person name="Besansky N."/>
            <person name="Howell P."/>
            <person name="Walton C."/>
            <person name="Young S.K."/>
            <person name="Zeng Q."/>
            <person name="Gargeya S."/>
            <person name="Fitzgerald M."/>
            <person name="Haas B."/>
            <person name="Abouelleil A."/>
            <person name="Allen A.W."/>
            <person name="Alvarado L."/>
            <person name="Arachchi H.M."/>
            <person name="Berlin A.M."/>
            <person name="Chapman S.B."/>
            <person name="Gainer-Dewar J."/>
            <person name="Goldberg J."/>
            <person name="Griggs A."/>
            <person name="Gujja S."/>
            <person name="Hansen M."/>
            <person name="Howarth C."/>
            <person name="Imamovic A."/>
            <person name="Ireland A."/>
            <person name="Larimer J."/>
            <person name="McCowan C."/>
            <person name="Murphy C."/>
            <person name="Pearson M."/>
            <person name="Poon T.W."/>
            <person name="Priest M."/>
            <person name="Roberts A."/>
            <person name="Saif S."/>
            <person name="Shea T."/>
            <person name="Sisk P."/>
            <person name="Sykes S."/>
            <person name="Wortman J."/>
            <person name="Nusbaum C."/>
            <person name="Birren B."/>
        </authorList>
    </citation>
    <scope>NUCLEOTIDE SEQUENCE [LARGE SCALE GENOMIC DNA]</scope>
    <source>
        <strain evidence="4">A-37</strain>
    </source>
</reference>
<name>A0A182MEB7_9DIPT</name>
<feature type="domain" description="EGF-like" evidence="2">
    <location>
        <begin position="1144"/>
        <end position="1182"/>
    </location>
</feature>
<feature type="disulfide bond" evidence="1">
    <location>
        <begin position="941"/>
        <end position="951"/>
    </location>
</feature>
<feature type="domain" description="EGF-like" evidence="2">
    <location>
        <begin position="674"/>
        <end position="710"/>
    </location>
</feature>
<protein>
    <recommendedName>
        <fullName evidence="2">EGF-like domain-containing protein</fullName>
    </recommendedName>
</protein>